<dbReference type="InterPro" id="IPR028036">
    <property type="entry name" value="DMAC1-like_dom"/>
</dbReference>
<feature type="region of interest" description="Disordered" evidence="1">
    <location>
        <begin position="20"/>
        <end position="40"/>
    </location>
</feature>
<dbReference type="EMBL" id="CM001267">
    <property type="protein sequence ID" value="EHH24111.1"/>
    <property type="molecule type" value="Genomic_DNA"/>
</dbReference>
<dbReference type="InterPro" id="IPR053117">
    <property type="entry name" value="DMAC_Protein"/>
</dbReference>
<accession>F6TQB7</accession>
<dbReference type="PANTHER" id="PTHR36469:SF1">
    <property type="entry name" value="DISTAL MEMBRANE-ARM ASSEMBLY COMPLEX PROTEIN 1"/>
    <property type="match status" value="1"/>
</dbReference>
<organism evidence="3">
    <name type="scientific">Macaca mulatta</name>
    <name type="common">Rhesus macaque</name>
    <dbReference type="NCBI Taxonomy" id="9544"/>
    <lineage>
        <taxon>Eukaryota</taxon>
        <taxon>Metazoa</taxon>
        <taxon>Chordata</taxon>
        <taxon>Craniata</taxon>
        <taxon>Vertebrata</taxon>
        <taxon>Euteleostomi</taxon>
        <taxon>Mammalia</taxon>
        <taxon>Eutheria</taxon>
        <taxon>Euarchontoglires</taxon>
        <taxon>Primates</taxon>
        <taxon>Haplorrhini</taxon>
        <taxon>Catarrhini</taxon>
        <taxon>Cercopithecidae</taxon>
        <taxon>Cercopithecinae</taxon>
        <taxon>Macaca</taxon>
    </lineage>
</organism>
<reference evidence="3" key="1">
    <citation type="journal article" date="2011" name="Nat. Biotechnol.">
        <title>Genome sequencing and comparison of two nonhuman primate animal models, the cynomolgus and Chinese rhesus macaques.</title>
        <authorList>
            <person name="Yan G."/>
            <person name="Zhang G."/>
            <person name="Fang X."/>
            <person name="Zhang Y."/>
            <person name="Li C."/>
            <person name="Ling F."/>
            <person name="Cooper D.N."/>
            <person name="Li Q."/>
            <person name="Li Y."/>
            <person name="van Gool A.J."/>
            <person name="Du H."/>
            <person name="Chen J."/>
            <person name="Chen R."/>
            <person name="Zhang P."/>
            <person name="Huang Z."/>
            <person name="Thompson J.R."/>
            <person name="Meng Y."/>
            <person name="Bai Y."/>
            <person name="Wang J."/>
            <person name="Zhuo M."/>
            <person name="Wang T."/>
            <person name="Huang Y."/>
            <person name="Wei L."/>
            <person name="Li J."/>
            <person name="Wang Z."/>
            <person name="Hu H."/>
            <person name="Yang P."/>
            <person name="Le L."/>
            <person name="Stenson P.D."/>
            <person name="Li B."/>
            <person name="Liu X."/>
            <person name="Ball E.V."/>
            <person name="An N."/>
            <person name="Huang Q."/>
            <person name="Zhang Y."/>
            <person name="Fan W."/>
            <person name="Zhang X."/>
            <person name="Li Y."/>
            <person name="Wang W."/>
            <person name="Katze M.G."/>
            <person name="Su B."/>
            <person name="Nielsen R."/>
            <person name="Yang H."/>
            <person name="Wang J."/>
            <person name="Wang X."/>
            <person name="Wang J."/>
        </authorList>
    </citation>
    <scope>NUCLEOTIDE SEQUENCE [LARGE SCALE GENOMIC DNA]</scope>
    <source>
        <strain evidence="3">CR-5</strain>
    </source>
</reference>
<gene>
    <name evidence="3" type="ORF">EGK_07708</name>
</gene>
<name>F6TQB7_MACMU</name>
<evidence type="ECO:0000259" key="2">
    <source>
        <dbReference type="Pfam" id="PF15055"/>
    </source>
</evidence>
<dbReference type="HOGENOM" id="CLU_171933_0_0_1"/>
<dbReference type="PANTHER" id="PTHR36469">
    <property type="entry name" value="DISTAL MEMBRANE-ARM ASSEMBLY COMPLEX PROTEIN 1"/>
    <property type="match status" value="1"/>
</dbReference>
<evidence type="ECO:0000256" key="1">
    <source>
        <dbReference type="SAM" id="MobiDB-lite"/>
    </source>
</evidence>
<sequence>MGFQVSKPLEFSKIAASPDTAAVPAKPAPPATPGAPTSPAEHNWLKTCWSCRVLSGLGLMGAGGYVYWEARKPMKMGYPPGPWTITKMVIGISEHQGIATWGIVVMAHPKGRAYHQ</sequence>
<proteinExistence type="predicted"/>
<dbReference type="Pfam" id="PF15055">
    <property type="entry name" value="DMAC1_Dmo2"/>
    <property type="match status" value="1"/>
</dbReference>
<protein>
    <recommendedName>
        <fullName evidence="2">Distal membrane-arm assembly complex protein 1-like domain-containing protein</fullName>
    </recommendedName>
</protein>
<dbReference type="Proteomes" id="UP000013456">
    <property type="component" value="Chromosome 15"/>
</dbReference>
<dbReference type="AlphaFoldDB" id="F6TQB7"/>
<evidence type="ECO:0000313" key="3">
    <source>
        <dbReference type="EMBL" id="EHH24111.1"/>
    </source>
</evidence>
<feature type="domain" description="Distal membrane-arm assembly complex protein 1-like" evidence="2">
    <location>
        <begin position="48"/>
        <end position="93"/>
    </location>
</feature>